<evidence type="ECO:0000313" key="2">
    <source>
        <dbReference type="Proteomes" id="UP000646827"/>
    </source>
</evidence>
<dbReference type="AlphaFoldDB" id="A0A8H7VJ42"/>
<gene>
    <name evidence="1" type="ORF">INT45_006808</name>
</gene>
<comment type="caution">
    <text evidence="1">The sequence shown here is derived from an EMBL/GenBank/DDBJ whole genome shotgun (WGS) entry which is preliminary data.</text>
</comment>
<dbReference type="EMBL" id="JAEPRB010000404">
    <property type="protein sequence ID" value="KAG2216444.1"/>
    <property type="molecule type" value="Genomic_DNA"/>
</dbReference>
<protein>
    <submittedName>
        <fullName evidence="1">Uncharacterized protein</fullName>
    </submittedName>
</protein>
<keyword evidence="2" id="KW-1185">Reference proteome</keyword>
<organism evidence="1 2">
    <name type="scientific">Circinella minor</name>
    <dbReference type="NCBI Taxonomy" id="1195481"/>
    <lineage>
        <taxon>Eukaryota</taxon>
        <taxon>Fungi</taxon>
        <taxon>Fungi incertae sedis</taxon>
        <taxon>Mucoromycota</taxon>
        <taxon>Mucoromycotina</taxon>
        <taxon>Mucoromycetes</taxon>
        <taxon>Mucorales</taxon>
        <taxon>Lichtheimiaceae</taxon>
        <taxon>Circinella</taxon>
    </lineage>
</organism>
<sequence length="275" mass="29302">MTRSTSLTAPAAAYKHNKSRIRFRYNRSPIAPLRTSIPVIVPSSGWVQPGLRSVIKTIKKQEISKREIAPRQRLCPSRLSSGRVASFVAAATITPPSPISSAPPSPVFSISTLSTLSTLPTLSPGSSPPGSPAYSPTLSPLLPVSSLSSVFSGSSGSLTRSGVTGRFVPLGGAEEDGILTDGLVERRQGSVCSYYGWWNGEGVLTPVASLWLVTVGVGSWHESDDRQAFFFFDINTIEVADCQETYKGTSVLEVLLLCVPPSLHSWSSAMGYATE</sequence>
<reference evidence="1 2" key="1">
    <citation type="submission" date="2020-12" db="EMBL/GenBank/DDBJ databases">
        <title>Metabolic potential, ecology and presence of endohyphal bacteria is reflected in genomic diversity of Mucoromycotina.</title>
        <authorList>
            <person name="Muszewska A."/>
            <person name="Okrasinska A."/>
            <person name="Steczkiewicz K."/>
            <person name="Drgas O."/>
            <person name="Orlowska M."/>
            <person name="Perlinska-Lenart U."/>
            <person name="Aleksandrzak-Piekarczyk T."/>
            <person name="Szatraj K."/>
            <person name="Zielenkiewicz U."/>
            <person name="Pilsyk S."/>
            <person name="Malc E."/>
            <person name="Mieczkowski P."/>
            <person name="Kruszewska J.S."/>
            <person name="Biernat P."/>
            <person name="Pawlowska J."/>
        </authorList>
    </citation>
    <scope>NUCLEOTIDE SEQUENCE [LARGE SCALE GENOMIC DNA]</scope>
    <source>
        <strain evidence="1 2">CBS 142.35</strain>
    </source>
</reference>
<dbReference type="Proteomes" id="UP000646827">
    <property type="component" value="Unassembled WGS sequence"/>
</dbReference>
<name>A0A8H7VJ42_9FUNG</name>
<proteinExistence type="predicted"/>
<evidence type="ECO:0000313" key="1">
    <source>
        <dbReference type="EMBL" id="KAG2216444.1"/>
    </source>
</evidence>
<accession>A0A8H7VJ42</accession>